<accession>A0ABR6WU92</accession>
<dbReference type="InterPro" id="IPR004027">
    <property type="entry name" value="SEC_C_motif"/>
</dbReference>
<keyword evidence="2" id="KW-1185">Reference proteome</keyword>
<dbReference type="Proteomes" id="UP000603234">
    <property type="component" value="Unassembled WGS sequence"/>
</dbReference>
<dbReference type="Gene3D" id="3.10.450.50">
    <property type="match status" value="1"/>
</dbReference>
<dbReference type="Pfam" id="PF02810">
    <property type="entry name" value="SEC-C"/>
    <property type="match status" value="1"/>
</dbReference>
<organism evidence="1 2">
    <name type="scientific">Acetobacterium fimetarium</name>
    <dbReference type="NCBI Taxonomy" id="52691"/>
    <lineage>
        <taxon>Bacteria</taxon>
        <taxon>Bacillati</taxon>
        <taxon>Bacillota</taxon>
        <taxon>Clostridia</taxon>
        <taxon>Eubacteriales</taxon>
        <taxon>Eubacteriaceae</taxon>
        <taxon>Acetobacterium</taxon>
    </lineage>
</organism>
<gene>
    <name evidence="1" type="ORF">GH808_05805</name>
</gene>
<dbReference type="RefSeq" id="WP_186841839.1">
    <property type="nucleotide sequence ID" value="NZ_WJBC01000006.1"/>
</dbReference>
<protein>
    <recommendedName>
        <fullName evidence="3">SEC-C motif-containing protein</fullName>
    </recommendedName>
</protein>
<reference evidence="1 2" key="1">
    <citation type="journal article" date="2020" name="mSystems">
        <title>Defining Genomic and Predicted Metabolic Features of the Acetobacterium Genus.</title>
        <authorList>
            <person name="Ross D.E."/>
            <person name="Marshall C.W."/>
            <person name="Gulliver D."/>
            <person name="May H.D."/>
            <person name="Norman R.S."/>
        </authorList>
    </citation>
    <scope>NUCLEOTIDE SEQUENCE [LARGE SCALE GENOMIC DNA]</scope>
    <source>
        <strain evidence="1 2">DSM 8238</strain>
    </source>
</reference>
<evidence type="ECO:0000313" key="1">
    <source>
        <dbReference type="EMBL" id="MBC3803950.1"/>
    </source>
</evidence>
<name>A0ABR6WU92_9FIRM</name>
<dbReference type="PANTHER" id="PTHR33747">
    <property type="entry name" value="UPF0225 PROTEIN SCO1677"/>
    <property type="match status" value="1"/>
</dbReference>
<dbReference type="PANTHER" id="PTHR33747:SF1">
    <property type="entry name" value="ADENYLATE CYCLASE-ASSOCIATED CAP C-TERMINAL DOMAIN-CONTAINING PROTEIN"/>
    <property type="match status" value="1"/>
</dbReference>
<proteinExistence type="predicted"/>
<dbReference type="SUPFAM" id="SSF103642">
    <property type="entry name" value="Sec-C motif"/>
    <property type="match status" value="1"/>
</dbReference>
<sequence>MLEFIHVMSFACDFYGQLRFTTIGFHDRKVFDPEHVLQEQKMRSGLDYHAFSPKQLMDASDPDFTDKTPQLNRFIRFVRESYDISAADLNGIVLKLTRMINEGAKLTQMMEYLQSRLAFPSFEFAQEVTEIVTAVHNSTRQWVLKGHTPDELFQEEKKLLKPLPKAPFVIPPDGPKISNPTVKNKVGRNEPCPCGSGKKFKKCCGK</sequence>
<evidence type="ECO:0008006" key="3">
    <source>
        <dbReference type="Google" id="ProtNLM"/>
    </source>
</evidence>
<dbReference type="EMBL" id="WJBC01000006">
    <property type="protein sequence ID" value="MBC3803950.1"/>
    <property type="molecule type" value="Genomic_DNA"/>
</dbReference>
<comment type="caution">
    <text evidence="1">The sequence shown here is derived from an EMBL/GenBank/DDBJ whole genome shotgun (WGS) entry which is preliminary data.</text>
</comment>
<evidence type="ECO:0000313" key="2">
    <source>
        <dbReference type="Proteomes" id="UP000603234"/>
    </source>
</evidence>